<evidence type="ECO:0000256" key="4">
    <source>
        <dbReference type="ARBA" id="ARBA00022989"/>
    </source>
</evidence>
<accession>A0A4S4KUH8</accession>
<keyword evidence="4 6" id="KW-1133">Transmembrane helix</keyword>
<dbReference type="PANTHER" id="PTHR13285">
    <property type="entry name" value="ACYLTRANSFERASE"/>
    <property type="match status" value="1"/>
</dbReference>
<evidence type="ECO:0000256" key="3">
    <source>
        <dbReference type="ARBA" id="ARBA00022692"/>
    </source>
</evidence>
<dbReference type="GO" id="GO:0005783">
    <property type="term" value="C:endoplasmic reticulum"/>
    <property type="evidence" value="ECO:0007669"/>
    <property type="project" value="TreeGrafter"/>
</dbReference>
<evidence type="ECO:0000313" key="8">
    <source>
        <dbReference type="Proteomes" id="UP000309038"/>
    </source>
</evidence>
<sequence length="125" mass="14604">MDYYWACNRTGRTLDHKQRVSTTHALDDYSLVNYISYVLYAPLYIAGPIITFNDFMWQLRRPLQLNIRDTFGYLIRFIGCFLTMECILHFMYMVAIKDTNACMAEALDTVAILQALGFAWWHGPS</sequence>
<dbReference type="AlphaFoldDB" id="A0A4S4KUH8"/>
<dbReference type="Pfam" id="PF03062">
    <property type="entry name" value="MBOAT"/>
    <property type="match status" value="1"/>
</dbReference>
<protein>
    <submittedName>
        <fullName evidence="7">Uncharacterized protein</fullName>
    </submittedName>
</protein>
<dbReference type="GO" id="GO:0006506">
    <property type="term" value="P:GPI anchor biosynthetic process"/>
    <property type="evidence" value="ECO:0007669"/>
    <property type="project" value="TreeGrafter"/>
</dbReference>
<dbReference type="GO" id="GO:0008374">
    <property type="term" value="F:O-acyltransferase activity"/>
    <property type="evidence" value="ECO:0007669"/>
    <property type="project" value="TreeGrafter"/>
</dbReference>
<evidence type="ECO:0000256" key="6">
    <source>
        <dbReference type="SAM" id="Phobius"/>
    </source>
</evidence>
<evidence type="ECO:0000256" key="2">
    <source>
        <dbReference type="ARBA" id="ARBA00010323"/>
    </source>
</evidence>
<reference evidence="7 8" key="1">
    <citation type="submission" date="2019-02" db="EMBL/GenBank/DDBJ databases">
        <title>Genome sequencing of the rare red list fungi Phlebia centrifuga.</title>
        <authorList>
            <person name="Buettner E."/>
            <person name="Kellner H."/>
        </authorList>
    </citation>
    <scope>NUCLEOTIDE SEQUENCE [LARGE SCALE GENOMIC DNA]</scope>
    <source>
        <strain evidence="7 8">DSM 108282</strain>
    </source>
</reference>
<organism evidence="7 8">
    <name type="scientific">Hermanssonia centrifuga</name>
    <dbReference type="NCBI Taxonomy" id="98765"/>
    <lineage>
        <taxon>Eukaryota</taxon>
        <taxon>Fungi</taxon>
        <taxon>Dikarya</taxon>
        <taxon>Basidiomycota</taxon>
        <taxon>Agaricomycotina</taxon>
        <taxon>Agaricomycetes</taxon>
        <taxon>Polyporales</taxon>
        <taxon>Meruliaceae</taxon>
        <taxon>Hermanssonia</taxon>
    </lineage>
</organism>
<dbReference type="InterPro" id="IPR051085">
    <property type="entry name" value="MB_O-acyltransferase"/>
</dbReference>
<dbReference type="PANTHER" id="PTHR13285:SF18">
    <property type="entry name" value="PROTEIN-CYSTEINE N-PALMITOYLTRANSFERASE RASP"/>
    <property type="match status" value="1"/>
</dbReference>
<feature type="transmembrane region" description="Helical" evidence="6">
    <location>
        <begin position="34"/>
        <end position="52"/>
    </location>
</feature>
<dbReference type="EMBL" id="SGPJ01000018">
    <property type="protein sequence ID" value="THH01688.1"/>
    <property type="molecule type" value="Genomic_DNA"/>
</dbReference>
<comment type="caution">
    <text evidence="7">The sequence shown here is derived from an EMBL/GenBank/DDBJ whole genome shotgun (WGS) entry which is preliminary data.</text>
</comment>
<comment type="subcellular location">
    <subcellularLocation>
        <location evidence="1">Membrane</location>
        <topology evidence="1">Multi-pass membrane protein</topology>
    </subcellularLocation>
</comment>
<evidence type="ECO:0000313" key="7">
    <source>
        <dbReference type="EMBL" id="THH01688.1"/>
    </source>
</evidence>
<comment type="similarity">
    <text evidence="2">Belongs to the membrane-bound acyltransferase family.</text>
</comment>
<gene>
    <name evidence="7" type="ORF">EW026_g1057</name>
</gene>
<keyword evidence="3 6" id="KW-0812">Transmembrane</keyword>
<name>A0A4S4KUH8_9APHY</name>
<dbReference type="InterPro" id="IPR004299">
    <property type="entry name" value="MBOAT_fam"/>
</dbReference>
<evidence type="ECO:0000256" key="5">
    <source>
        <dbReference type="ARBA" id="ARBA00023136"/>
    </source>
</evidence>
<keyword evidence="5 6" id="KW-0472">Membrane</keyword>
<dbReference type="GO" id="GO:0016020">
    <property type="term" value="C:membrane"/>
    <property type="evidence" value="ECO:0007669"/>
    <property type="project" value="UniProtKB-SubCell"/>
</dbReference>
<feature type="transmembrane region" description="Helical" evidence="6">
    <location>
        <begin position="73"/>
        <end position="95"/>
    </location>
</feature>
<evidence type="ECO:0000256" key="1">
    <source>
        <dbReference type="ARBA" id="ARBA00004141"/>
    </source>
</evidence>
<keyword evidence="8" id="KW-1185">Reference proteome</keyword>
<proteinExistence type="inferred from homology"/>
<dbReference type="Proteomes" id="UP000309038">
    <property type="component" value="Unassembled WGS sequence"/>
</dbReference>